<name>A0ABU3Q0H3_9ACTN</name>
<dbReference type="RefSeq" id="WP_315735087.1">
    <property type="nucleotide sequence ID" value="NZ_JAVYII010000008.1"/>
</dbReference>
<protein>
    <submittedName>
        <fullName evidence="2">Pilus assembly protein</fullName>
    </submittedName>
</protein>
<organism evidence="2 3">
    <name type="scientific">Nocardioides imazamoxiresistens</name>
    <dbReference type="NCBI Taxonomy" id="3231893"/>
    <lineage>
        <taxon>Bacteria</taxon>
        <taxon>Bacillati</taxon>
        <taxon>Actinomycetota</taxon>
        <taxon>Actinomycetes</taxon>
        <taxon>Propionibacteriales</taxon>
        <taxon>Nocardioidaceae</taxon>
        <taxon>Nocardioides</taxon>
    </lineage>
</organism>
<evidence type="ECO:0000313" key="2">
    <source>
        <dbReference type="EMBL" id="MDT9594884.1"/>
    </source>
</evidence>
<feature type="domain" description="TadE-like" evidence="1">
    <location>
        <begin position="1"/>
        <end position="32"/>
    </location>
</feature>
<evidence type="ECO:0000259" key="1">
    <source>
        <dbReference type="Pfam" id="PF07811"/>
    </source>
</evidence>
<accession>A0ABU3Q0H3</accession>
<gene>
    <name evidence="2" type="ORF">RDV89_17480</name>
</gene>
<dbReference type="InterPro" id="IPR012495">
    <property type="entry name" value="TadE-like_dom"/>
</dbReference>
<reference evidence="2 3" key="1">
    <citation type="submission" date="2023-08" db="EMBL/GenBank/DDBJ databases">
        <title>Nocardioides seae sp. nov., a bacterium isolated from a soil.</title>
        <authorList>
            <person name="Wang X."/>
        </authorList>
    </citation>
    <scope>NUCLEOTIDE SEQUENCE [LARGE SCALE GENOMIC DNA]</scope>
    <source>
        <strain evidence="2 3">YZH12</strain>
    </source>
</reference>
<keyword evidence="3" id="KW-1185">Reference proteome</keyword>
<dbReference type="Pfam" id="PF07811">
    <property type="entry name" value="TadE"/>
    <property type="match status" value="1"/>
</dbReference>
<dbReference type="EMBL" id="JAVYII010000008">
    <property type="protein sequence ID" value="MDT9594884.1"/>
    <property type="molecule type" value="Genomic_DNA"/>
</dbReference>
<comment type="caution">
    <text evidence="2">The sequence shown here is derived from an EMBL/GenBank/DDBJ whole genome shotgun (WGS) entry which is preliminary data.</text>
</comment>
<dbReference type="Proteomes" id="UP001268542">
    <property type="component" value="Unassembled WGS sequence"/>
</dbReference>
<evidence type="ECO:0000313" key="3">
    <source>
        <dbReference type="Proteomes" id="UP001268542"/>
    </source>
</evidence>
<sequence length="111" mass="11716">MPLLILLTMLIVQTGLVFHARAVAENAAQEGASAARQYDGTVAAATERTHRYLDELGPEMLSDRSVQVTRTPASVEVTVTGDVVSLVPFVDIGVAETASGPVERYVPPVGP</sequence>
<proteinExistence type="predicted"/>